<dbReference type="EMBL" id="CADCXV010000801">
    <property type="protein sequence ID" value="CAB0035832.1"/>
    <property type="molecule type" value="Genomic_DNA"/>
</dbReference>
<proteinExistence type="predicted"/>
<name>A0A6H5ICU5_9HYME</name>
<dbReference type="Proteomes" id="UP000479190">
    <property type="component" value="Unassembled WGS sequence"/>
</dbReference>
<evidence type="ECO:0008006" key="4">
    <source>
        <dbReference type="Google" id="ProtNLM"/>
    </source>
</evidence>
<sequence length="221" mass="25191">MLQDEVDTLKNELNNIQAKEKKNNIIVFNAEDTKQFNNQIKEKTLELLTTCEVNIKDSDIVNISRLGKSQNKRPLRIELTDSKFKKELFSKSDNFRKRGIYLSNDLTIMQQKDRKKLVEAKKELQSLNISAKIRNERVIVDEKEYSLAQSLSLLASLKNGESTSSTIRNSHESSSPEENARTRKRVRKEANPGSVSAPIRAFLQPSKLNKSALAQKTAKTK</sequence>
<reference evidence="2 3" key="1">
    <citation type="submission" date="2020-02" db="EMBL/GenBank/DDBJ databases">
        <authorList>
            <person name="Ferguson B K."/>
        </authorList>
    </citation>
    <scope>NUCLEOTIDE SEQUENCE [LARGE SCALE GENOMIC DNA]</scope>
</reference>
<organism evidence="2 3">
    <name type="scientific">Trichogramma brassicae</name>
    <dbReference type="NCBI Taxonomy" id="86971"/>
    <lineage>
        <taxon>Eukaryota</taxon>
        <taxon>Metazoa</taxon>
        <taxon>Ecdysozoa</taxon>
        <taxon>Arthropoda</taxon>
        <taxon>Hexapoda</taxon>
        <taxon>Insecta</taxon>
        <taxon>Pterygota</taxon>
        <taxon>Neoptera</taxon>
        <taxon>Endopterygota</taxon>
        <taxon>Hymenoptera</taxon>
        <taxon>Apocrita</taxon>
        <taxon>Proctotrupomorpha</taxon>
        <taxon>Chalcidoidea</taxon>
        <taxon>Trichogrammatidae</taxon>
        <taxon>Trichogramma</taxon>
    </lineage>
</organism>
<gene>
    <name evidence="2" type="ORF">TBRA_LOCUS7715</name>
</gene>
<feature type="region of interest" description="Disordered" evidence="1">
    <location>
        <begin position="160"/>
        <end position="221"/>
    </location>
</feature>
<dbReference type="OrthoDB" id="7395641at2759"/>
<evidence type="ECO:0000256" key="1">
    <source>
        <dbReference type="SAM" id="MobiDB-lite"/>
    </source>
</evidence>
<accession>A0A6H5ICU5</accession>
<keyword evidence="3" id="KW-1185">Reference proteome</keyword>
<dbReference type="PANTHER" id="PTHR37445">
    <property type="entry name" value="PROTEIN CBG24663"/>
    <property type="match status" value="1"/>
</dbReference>
<dbReference type="AlphaFoldDB" id="A0A6H5ICU5"/>
<protein>
    <recommendedName>
        <fullName evidence="4">Endonuclease-reverse transcriptase</fullName>
    </recommendedName>
</protein>
<dbReference type="PANTHER" id="PTHR37445:SF3">
    <property type="entry name" value="ZINC FINGER PHD-TYPE DOMAIN-CONTAINING PROTEIN"/>
    <property type="match status" value="1"/>
</dbReference>
<evidence type="ECO:0000313" key="3">
    <source>
        <dbReference type="Proteomes" id="UP000479190"/>
    </source>
</evidence>
<evidence type="ECO:0000313" key="2">
    <source>
        <dbReference type="EMBL" id="CAB0035832.1"/>
    </source>
</evidence>
<feature type="compositionally biased region" description="Polar residues" evidence="1">
    <location>
        <begin position="160"/>
        <end position="177"/>
    </location>
</feature>